<dbReference type="STRING" id="745531.A0A0C3S401"/>
<sequence>ISAEFDELKFDEGKPLTFESIPWPVLSSPFHLTVDHIEWSAVEDFFAAAKLVLDEGEYKAMVEKSHKRFHPDRWRSR</sequence>
<dbReference type="Proteomes" id="UP000053257">
    <property type="component" value="Unassembled WGS sequence"/>
</dbReference>
<keyword evidence="2" id="KW-1185">Reference proteome</keyword>
<evidence type="ECO:0000313" key="2">
    <source>
        <dbReference type="Proteomes" id="UP000053257"/>
    </source>
</evidence>
<evidence type="ECO:0000313" key="1">
    <source>
        <dbReference type="EMBL" id="KIP02705.1"/>
    </source>
</evidence>
<dbReference type="OrthoDB" id="3265210at2759"/>
<feature type="non-terminal residue" evidence="1">
    <location>
        <position position="77"/>
    </location>
</feature>
<proteinExistence type="predicted"/>
<reference evidence="1 2" key="1">
    <citation type="journal article" date="2014" name="PLoS Genet.">
        <title>Analysis of the Phlebiopsis gigantea genome, transcriptome and secretome provides insight into its pioneer colonization strategies of wood.</title>
        <authorList>
            <person name="Hori C."/>
            <person name="Ishida T."/>
            <person name="Igarashi K."/>
            <person name="Samejima M."/>
            <person name="Suzuki H."/>
            <person name="Master E."/>
            <person name="Ferreira P."/>
            <person name="Ruiz-Duenas F.J."/>
            <person name="Held B."/>
            <person name="Canessa P."/>
            <person name="Larrondo L.F."/>
            <person name="Schmoll M."/>
            <person name="Druzhinina I.S."/>
            <person name="Kubicek C.P."/>
            <person name="Gaskell J.A."/>
            <person name="Kersten P."/>
            <person name="St John F."/>
            <person name="Glasner J."/>
            <person name="Sabat G."/>
            <person name="Splinter BonDurant S."/>
            <person name="Syed K."/>
            <person name="Yadav J."/>
            <person name="Mgbeahuruike A.C."/>
            <person name="Kovalchuk A."/>
            <person name="Asiegbu F.O."/>
            <person name="Lackner G."/>
            <person name="Hoffmeister D."/>
            <person name="Rencoret J."/>
            <person name="Gutierrez A."/>
            <person name="Sun H."/>
            <person name="Lindquist E."/>
            <person name="Barry K."/>
            <person name="Riley R."/>
            <person name="Grigoriev I.V."/>
            <person name="Henrissat B."/>
            <person name="Kues U."/>
            <person name="Berka R.M."/>
            <person name="Martinez A.T."/>
            <person name="Covert S.F."/>
            <person name="Blanchette R.A."/>
            <person name="Cullen D."/>
        </authorList>
    </citation>
    <scope>NUCLEOTIDE SEQUENCE [LARGE SCALE GENOMIC DNA]</scope>
    <source>
        <strain evidence="1 2">11061_1 CR5-6</strain>
    </source>
</reference>
<dbReference type="EMBL" id="KN840658">
    <property type="protein sequence ID" value="KIP02705.1"/>
    <property type="molecule type" value="Genomic_DNA"/>
</dbReference>
<protein>
    <submittedName>
        <fullName evidence="1">Uncharacterized protein</fullName>
    </submittedName>
</protein>
<gene>
    <name evidence="1" type="ORF">PHLGIDRAFT_40425</name>
</gene>
<dbReference type="HOGENOM" id="CLU_181687_0_0_1"/>
<organism evidence="1 2">
    <name type="scientific">Phlebiopsis gigantea (strain 11061_1 CR5-6)</name>
    <name type="common">White-rot fungus</name>
    <name type="synonym">Peniophora gigantea</name>
    <dbReference type="NCBI Taxonomy" id="745531"/>
    <lineage>
        <taxon>Eukaryota</taxon>
        <taxon>Fungi</taxon>
        <taxon>Dikarya</taxon>
        <taxon>Basidiomycota</taxon>
        <taxon>Agaricomycotina</taxon>
        <taxon>Agaricomycetes</taxon>
        <taxon>Polyporales</taxon>
        <taxon>Phanerochaetaceae</taxon>
        <taxon>Phlebiopsis</taxon>
    </lineage>
</organism>
<feature type="non-terminal residue" evidence="1">
    <location>
        <position position="1"/>
    </location>
</feature>
<dbReference type="AlphaFoldDB" id="A0A0C3S401"/>
<accession>A0A0C3S401</accession>
<name>A0A0C3S401_PHLG1</name>